<sequence length="177" mass="20030">MLTKLEDHDNTNLLQPICCETPSGARRRSQVPWSGIPNGCKLSWVLGTEVQSLNGLRVKMLNEETGGHRWRQRQKEDHVKSNLLLLSTVRGRSRRSVQESMSTLQSTAAISENCVRSLDITDATFREHCRLSSTPAVSEHPLWSTILSILLTGRYYNFAGISDLASWNYPLLQFTEE</sequence>
<dbReference type="KEGG" id="cge:107978894"/>
<dbReference type="Proteomes" id="UP001108280">
    <property type="component" value="Chromosome 3"/>
</dbReference>
<keyword evidence="1" id="KW-1185">Reference proteome</keyword>
<reference evidence="1" key="1">
    <citation type="journal article" date="2018" name="Biotechnol. Bioeng.">
        <title>A reference genome of the Chinese hamster based on a hybrid assembly strategy.</title>
        <authorList>
            <person name="Rupp O."/>
            <person name="MacDonald M.L."/>
            <person name="Li S."/>
            <person name="Dhiman H."/>
            <person name="Polson S."/>
            <person name="Griep S."/>
            <person name="Heffner K."/>
            <person name="Hernandez I."/>
            <person name="Brinkrolf K."/>
            <person name="Jadhav V."/>
            <person name="Samoudi M."/>
            <person name="Hao H."/>
            <person name="Kingham B."/>
            <person name="Goesmann A."/>
            <person name="Betenbaugh M.J."/>
            <person name="Lewis N.E."/>
            <person name="Borth N."/>
            <person name="Lee K.H."/>
        </authorList>
    </citation>
    <scope>NUCLEOTIDE SEQUENCE [LARGE SCALE GENOMIC DNA]</scope>
    <source>
        <strain evidence="1">17A/GY</strain>
    </source>
</reference>
<dbReference type="RefSeq" id="XP_035298348.1">
    <property type="nucleotide sequence ID" value="XM_035442457.1"/>
</dbReference>
<dbReference type="AlphaFoldDB" id="A0A9J7GSF3"/>
<accession>A0A9J7GSF3</accession>
<evidence type="ECO:0000313" key="2">
    <source>
        <dbReference type="RefSeq" id="XP_035298348.1"/>
    </source>
</evidence>
<dbReference type="RefSeq" id="XP_035304255.1">
    <property type="nucleotide sequence ID" value="XM_035448364.1"/>
</dbReference>
<reference evidence="1" key="2">
    <citation type="journal article" date="2020" name="Biotechnol. Bioeng.">
        <title>Chromosome-scale scaffolds for the Chinese hamster reference genome assembly to facilitate the study of the CHO epigenome.</title>
        <authorList>
            <person name="Hilliard W."/>
            <person name="MacDonald M."/>
            <person name="Lee K.H."/>
        </authorList>
    </citation>
    <scope>NUCLEOTIDE SEQUENCE [LARGE SCALE GENOMIC DNA]</scope>
    <source>
        <strain evidence="1">17A/GY</strain>
    </source>
</reference>
<evidence type="ECO:0000313" key="1">
    <source>
        <dbReference type="Proteomes" id="UP001108280"/>
    </source>
</evidence>
<name>A0A9J7GSF3_CRIGR</name>
<gene>
    <name evidence="2" type="primary">LOC107978894</name>
</gene>
<protein>
    <submittedName>
        <fullName evidence="2">Uncharacterized protein LOC107978894</fullName>
    </submittedName>
</protein>
<reference evidence="2" key="3">
    <citation type="submission" date="2025-08" db="UniProtKB">
        <authorList>
            <consortium name="RefSeq"/>
        </authorList>
    </citation>
    <scope>IDENTIFICATION</scope>
    <source>
        <strain evidence="2">17A/GY</strain>
        <tissue evidence="2">Liver</tissue>
    </source>
</reference>
<organism evidence="1 2">
    <name type="scientific">Cricetulus griseus</name>
    <name type="common">Chinese hamster</name>
    <name type="synonym">Cricetulus barabensis griseus</name>
    <dbReference type="NCBI Taxonomy" id="10029"/>
    <lineage>
        <taxon>Eukaryota</taxon>
        <taxon>Metazoa</taxon>
        <taxon>Chordata</taxon>
        <taxon>Craniata</taxon>
        <taxon>Vertebrata</taxon>
        <taxon>Euteleostomi</taxon>
        <taxon>Mammalia</taxon>
        <taxon>Eutheria</taxon>
        <taxon>Euarchontoglires</taxon>
        <taxon>Glires</taxon>
        <taxon>Rodentia</taxon>
        <taxon>Myomorpha</taxon>
        <taxon>Muroidea</taxon>
        <taxon>Cricetidae</taxon>
        <taxon>Cricetinae</taxon>
        <taxon>Cricetulus</taxon>
    </lineage>
</organism>
<dbReference type="GeneID" id="107978894"/>
<proteinExistence type="predicted"/>